<evidence type="ECO:0000313" key="1">
    <source>
        <dbReference type="EMBL" id="KAK7378567.1"/>
    </source>
</evidence>
<dbReference type="EMBL" id="JAYMYR010000002">
    <property type="protein sequence ID" value="KAK7378567.1"/>
    <property type="molecule type" value="Genomic_DNA"/>
</dbReference>
<dbReference type="Proteomes" id="UP001374584">
    <property type="component" value="Unassembled WGS sequence"/>
</dbReference>
<reference evidence="1 2" key="1">
    <citation type="submission" date="2024-01" db="EMBL/GenBank/DDBJ databases">
        <title>The genomes of 5 underutilized Papilionoideae crops provide insights into root nodulation and disease resistanc.</title>
        <authorList>
            <person name="Jiang F."/>
        </authorList>
    </citation>
    <scope>NUCLEOTIDE SEQUENCE [LARGE SCALE GENOMIC DNA]</scope>
    <source>
        <strain evidence="1">JINMINGXINNONG_FW02</strain>
        <tissue evidence="1">Leaves</tissue>
    </source>
</reference>
<organism evidence="1 2">
    <name type="scientific">Phaseolus coccineus</name>
    <name type="common">Scarlet runner bean</name>
    <name type="synonym">Phaseolus multiflorus</name>
    <dbReference type="NCBI Taxonomy" id="3886"/>
    <lineage>
        <taxon>Eukaryota</taxon>
        <taxon>Viridiplantae</taxon>
        <taxon>Streptophyta</taxon>
        <taxon>Embryophyta</taxon>
        <taxon>Tracheophyta</taxon>
        <taxon>Spermatophyta</taxon>
        <taxon>Magnoliopsida</taxon>
        <taxon>eudicotyledons</taxon>
        <taxon>Gunneridae</taxon>
        <taxon>Pentapetalae</taxon>
        <taxon>rosids</taxon>
        <taxon>fabids</taxon>
        <taxon>Fabales</taxon>
        <taxon>Fabaceae</taxon>
        <taxon>Papilionoideae</taxon>
        <taxon>50 kb inversion clade</taxon>
        <taxon>NPAAA clade</taxon>
        <taxon>indigoferoid/millettioid clade</taxon>
        <taxon>Phaseoleae</taxon>
        <taxon>Phaseolus</taxon>
    </lineage>
</organism>
<dbReference type="AlphaFoldDB" id="A0AAN9NTE4"/>
<evidence type="ECO:0000313" key="2">
    <source>
        <dbReference type="Proteomes" id="UP001374584"/>
    </source>
</evidence>
<sequence>MNETCTLEIRSGQLRDNTKKLDLLDSRHINSFFHLYSNNLIQNPCSSSDKIFFDLLFLLLFRCFHSKRKHIDR</sequence>
<protein>
    <submittedName>
        <fullName evidence="1">Uncharacterized protein</fullName>
    </submittedName>
</protein>
<comment type="caution">
    <text evidence="1">The sequence shown here is derived from an EMBL/GenBank/DDBJ whole genome shotgun (WGS) entry which is preliminary data.</text>
</comment>
<name>A0AAN9NTE4_PHACN</name>
<proteinExistence type="predicted"/>
<gene>
    <name evidence="1" type="ORF">VNO80_04011</name>
</gene>
<keyword evidence="2" id="KW-1185">Reference proteome</keyword>
<accession>A0AAN9NTE4</accession>